<accession>A0AAN8DB33</accession>
<comment type="caution">
    <text evidence="3">The sequence shown here is derived from an EMBL/GenBank/DDBJ whole genome shotgun (WGS) entry which is preliminary data.</text>
</comment>
<proteinExistence type="predicted"/>
<dbReference type="EMBL" id="JAURVH010001524">
    <property type="protein sequence ID" value="KAK5920231.1"/>
    <property type="molecule type" value="Genomic_DNA"/>
</dbReference>
<dbReference type="AlphaFoldDB" id="A0AAN8DB33"/>
<keyword evidence="4" id="KW-1185">Reference proteome</keyword>
<evidence type="ECO:0000256" key="1">
    <source>
        <dbReference type="SAM" id="MobiDB-lite"/>
    </source>
</evidence>
<evidence type="ECO:0000313" key="4">
    <source>
        <dbReference type="Proteomes" id="UP001331515"/>
    </source>
</evidence>
<sequence>MALGGQRYHDISPVILQVGGQRYHDISPVTLQVGGQVSSSLYCGEVGGPWGGQVEAFLVELFRCKLCEFTCSRRGPISTHLLSHRAGGVALPGPERGGQAGRRRLPALQHPDQPCPPREPPPRRHQRGGGPHL</sequence>
<organism evidence="3 4">
    <name type="scientific">Champsocephalus gunnari</name>
    <name type="common">Mackerel icefish</name>
    <dbReference type="NCBI Taxonomy" id="52237"/>
    <lineage>
        <taxon>Eukaryota</taxon>
        <taxon>Metazoa</taxon>
        <taxon>Chordata</taxon>
        <taxon>Craniata</taxon>
        <taxon>Vertebrata</taxon>
        <taxon>Euteleostomi</taxon>
        <taxon>Actinopterygii</taxon>
        <taxon>Neopterygii</taxon>
        <taxon>Teleostei</taxon>
        <taxon>Neoteleostei</taxon>
        <taxon>Acanthomorphata</taxon>
        <taxon>Eupercaria</taxon>
        <taxon>Perciformes</taxon>
        <taxon>Notothenioidei</taxon>
        <taxon>Channichthyidae</taxon>
        <taxon>Champsocephalus</taxon>
    </lineage>
</organism>
<dbReference type="InterPro" id="IPR013087">
    <property type="entry name" value="Znf_C2H2_type"/>
</dbReference>
<evidence type="ECO:0000313" key="3">
    <source>
        <dbReference type="EMBL" id="KAK5920231.1"/>
    </source>
</evidence>
<protein>
    <recommendedName>
        <fullName evidence="2">C2H2-type domain-containing protein</fullName>
    </recommendedName>
</protein>
<name>A0AAN8DB33_CHAGU</name>
<gene>
    <name evidence="3" type="ORF">CgunFtcFv8_024066</name>
</gene>
<feature type="domain" description="C2H2-type" evidence="2">
    <location>
        <begin position="64"/>
        <end position="84"/>
    </location>
</feature>
<feature type="region of interest" description="Disordered" evidence="1">
    <location>
        <begin position="83"/>
        <end position="133"/>
    </location>
</feature>
<reference evidence="3 4" key="1">
    <citation type="journal article" date="2023" name="Mol. Biol. Evol.">
        <title>Genomics of Secondarily Temperate Adaptation in the Only Non-Antarctic Icefish.</title>
        <authorList>
            <person name="Rivera-Colon A.G."/>
            <person name="Rayamajhi N."/>
            <person name="Minhas B.F."/>
            <person name="Madrigal G."/>
            <person name="Bilyk K.T."/>
            <person name="Yoon V."/>
            <person name="Hune M."/>
            <person name="Gregory S."/>
            <person name="Cheng C.H.C."/>
            <person name="Catchen J.M."/>
        </authorList>
    </citation>
    <scope>NUCLEOTIDE SEQUENCE [LARGE SCALE GENOMIC DNA]</scope>
    <source>
        <tissue evidence="3">White muscle</tissue>
    </source>
</reference>
<dbReference type="Proteomes" id="UP001331515">
    <property type="component" value="Unassembled WGS sequence"/>
</dbReference>
<dbReference type="PROSITE" id="PS00028">
    <property type="entry name" value="ZINC_FINGER_C2H2_1"/>
    <property type="match status" value="1"/>
</dbReference>
<evidence type="ECO:0000259" key="2">
    <source>
        <dbReference type="PROSITE" id="PS00028"/>
    </source>
</evidence>